<comment type="subunit">
    <text evidence="5">Part of the 50S ribosomal subunit.</text>
</comment>
<evidence type="ECO:0000256" key="6">
    <source>
        <dbReference type="SAM" id="MobiDB-lite"/>
    </source>
</evidence>
<gene>
    <name evidence="5" type="primary">rplD</name>
    <name evidence="7" type="ORF">A2140_03460</name>
</gene>
<comment type="similarity">
    <text evidence="1 5">Belongs to the universal ribosomal protein uL4 family.</text>
</comment>
<dbReference type="PANTHER" id="PTHR10746:SF6">
    <property type="entry name" value="LARGE RIBOSOMAL SUBUNIT PROTEIN UL4M"/>
    <property type="match status" value="1"/>
</dbReference>
<evidence type="ECO:0000256" key="1">
    <source>
        <dbReference type="ARBA" id="ARBA00010528"/>
    </source>
</evidence>
<dbReference type="GO" id="GO:0003735">
    <property type="term" value="F:structural constituent of ribosome"/>
    <property type="evidence" value="ECO:0007669"/>
    <property type="project" value="InterPro"/>
</dbReference>
<evidence type="ECO:0000256" key="4">
    <source>
        <dbReference type="ARBA" id="ARBA00035244"/>
    </source>
</evidence>
<dbReference type="SUPFAM" id="SSF52166">
    <property type="entry name" value="Ribosomal protein L4"/>
    <property type="match status" value="1"/>
</dbReference>
<protein>
    <recommendedName>
        <fullName evidence="4 5">Large ribosomal subunit protein uL4</fullName>
    </recommendedName>
</protein>
<evidence type="ECO:0000313" key="7">
    <source>
        <dbReference type="EMBL" id="OGI41154.1"/>
    </source>
</evidence>
<keyword evidence="5" id="KW-0699">rRNA-binding</keyword>
<feature type="region of interest" description="Disordered" evidence="6">
    <location>
        <begin position="43"/>
        <end position="73"/>
    </location>
</feature>
<comment type="function">
    <text evidence="5">One of the primary rRNA binding proteins, this protein initially binds near the 5'-end of the 23S rRNA. It is important during the early stages of 50S assembly. It makes multiple contacts with different domains of the 23S rRNA in the assembled 50S subunit and ribosome.</text>
</comment>
<dbReference type="PANTHER" id="PTHR10746">
    <property type="entry name" value="50S RIBOSOMAL PROTEIN L4"/>
    <property type="match status" value="1"/>
</dbReference>
<evidence type="ECO:0000256" key="5">
    <source>
        <dbReference type="HAMAP-Rule" id="MF_01328"/>
    </source>
</evidence>
<dbReference type="Pfam" id="PF00573">
    <property type="entry name" value="Ribosomal_L4"/>
    <property type="match status" value="1"/>
</dbReference>
<comment type="caution">
    <text evidence="7">The sequence shown here is derived from an EMBL/GenBank/DDBJ whole genome shotgun (WGS) entry which is preliminary data.</text>
</comment>
<dbReference type="AlphaFoldDB" id="A0A1F6T7Q7"/>
<evidence type="ECO:0000256" key="3">
    <source>
        <dbReference type="ARBA" id="ARBA00023274"/>
    </source>
</evidence>
<dbReference type="GO" id="GO:0006412">
    <property type="term" value="P:translation"/>
    <property type="evidence" value="ECO:0007669"/>
    <property type="project" value="UniProtKB-UniRule"/>
</dbReference>
<reference evidence="7 8" key="1">
    <citation type="journal article" date="2016" name="Nat. Commun.">
        <title>Thousands of microbial genomes shed light on interconnected biogeochemical processes in an aquifer system.</title>
        <authorList>
            <person name="Anantharaman K."/>
            <person name="Brown C.T."/>
            <person name="Hug L.A."/>
            <person name="Sharon I."/>
            <person name="Castelle C.J."/>
            <person name="Probst A.J."/>
            <person name="Thomas B.C."/>
            <person name="Singh A."/>
            <person name="Wilkins M.J."/>
            <person name="Karaoz U."/>
            <person name="Brodie E.L."/>
            <person name="Williams K.H."/>
            <person name="Hubbard S.S."/>
            <person name="Banfield J.F."/>
        </authorList>
    </citation>
    <scope>NUCLEOTIDE SEQUENCE [LARGE SCALE GENOMIC DNA]</scope>
</reference>
<keyword evidence="3 5" id="KW-0687">Ribonucleoprotein</keyword>
<dbReference type="Gene3D" id="3.40.1370.10">
    <property type="match status" value="1"/>
</dbReference>
<dbReference type="InterPro" id="IPR002136">
    <property type="entry name" value="Ribosomal_uL4"/>
</dbReference>
<evidence type="ECO:0000256" key="2">
    <source>
        <dbReference type="ARBA" id="ARBA00022980"/>
    </source>
</evidence>
<dbReference type="EMBL" id="MFSQ01000034">
    <property type="protein sequence ID" value="OGI41154.1"/>
    <property type="molecule type" value="Genomic_DNA"/>
</dbReference>
<accession>A0A1F6T7Q7</accession>
<comment type="function">
    <text evidence="5">Forms part of the polypeptide exit tunnel.</text>
</comment>
<sequence>MKINVVNDNGKAGTALELSDAVFGVRFNEALVHQAVVAYQANGRQGTRKQKTRTEVRGGGRKPYAQKGTGQARAGTIRSPLWRGGGKVFPSDMNENFSQKMNRKMHRAALRSILSELARQDRLLAVSDFTMTEPRTQTLVAKLGKLGASNVLIVSDAADRNLQLAARNLPNVEVCTVSSANPVNLIRYDKVIVTPAVARRFEEMLA</sequence>
<dbReference type="InterPro" id="IPR013005">
    <property type="entry name" value="Ribosomal_uL4-like"/>
</dbReference>
<dbReference type="HAMAP" id="MF_01328_B">
    <property type="entry name" value="Ribosomal_uL4_B"/>
    <property type="match status" value="1"/>
</dbReference>
<dbReference type="STRING" id="1817756.A2140_03460"/>
<evidence type="ECO:0000313" key="8">
    <source>
        <dbReference type="Proteomes" id="UP000178379"/>
    </source>
</evidence>
<dbReference type="GO" id="GO:1990904">
    <property type="term" value="C:ribonucleoprotein complex"/>
    <property type="evidence" value="ECO:0007669"/>
    <property type="project" value="UniProtKB-KW"/>
</dbReference>
<dbReference type="InterPro" id="IPR023574">
    <property type="entry name" value="Ribosomal_uL4_dom_sf"/>
</dbReference>
<organism evidence="7 8">
    <name type="scientific">Candidatus Muproteobacteria bacterium RBG_16_62_13</name>
    <dbReference type="NCBI Taxonomy" id="1817756"/>
    <lineage>
        <taxon>Bacteria</taxon>
        <taxon>Pseudomonadati</taxon>
        <taxon>Pseudomonadota</taxon>
        <taxon>Candidatus Muproteobacteria</taxon>
    </lineage>
</organism>
<keyword evidence="5" id="KW-0694">RNA-binding</keyword>
<dbReference type="GO" id="GO:0019843">
    <property type="term" value="F:rRNA binding"/>
    <property type="evidence" value="ECO:0007669"/>
    <property type="project" value="UniProtKB-UniRule"/>
</dbReference>
<name>A0A1F6T7Q7_9PROT</name>
<proteinExistence type="inferred from homology"/>
<keyword evidence="2 5" id="KW-0689">Ribosomal protein</keyword>
<dbReference type="Proteomes" id="UP000178379">
    <property type="component" value="Unassembled WGS sequence"/>
</dbReference>
<dbReference type="GO" id="GO:0005840">
    <property type="term" value="C:ribosome"/>
    <property type="evidence" value="ECO:0007669"/>
    <property type="project" value="UniProtKB-KW"/>
</dbReference>
<dbReference type="NCBIfam" id="TIGR03953">
    <property type="entry name" value="rplD_bact"/>
    <property type="match status" value="1"/>
</dbReference>